<comment type="caution">
    <text evidence="2">The sequence shown here is derived from an EMBL/GenBank/DDBJ whole genome shotgun (WGS) entry which is preliminary data.</text>
</comment>
<feature type="signal peptide" evidence="1">
    <location>
        <begin position="1"/>
        <end position="18"/>
    </location>
</feature>
<protein>
    <submittedName>
        <fullName evidence="2">Uncharacterized protein</fullName>
    </submittedName>
</protein>
<gene>
    <name evidence="2" type="ORF">WG66_13254</name>
</gene>
<name>A0A0W0FD12_MONRR</name>
<evidence type="ECO:0000313" key="2">
    <source>
        <dbReference type="EMBL" id="KTB34165.1"/>
    </source>
</evidence>
<evidence type="ECO:0000256" key="1">
    <source>
        <dbReference type="SAM" id="SignalP"/>
    </source>
</evidence>
<keyword evidence="1" id="KW-0732">Signal</keyword>
<proteinExistence type="predicted"/>
<dbReference type="AlphaFoldDB" id="A0A0W0FD12"/>
<reference evidence="2 3" key="1">
    <citation type="submission" date="2015-12" db="EMBL/GenBank/DDBJ databases">
        <title>Draft genome sequence of Moniliophthora roreri, the causal agent of frosty pod rot of cacao.</title>
        <authorList>
            <person name="Aime M.C."/>
            <person name="Diaz-Valderrama J.R."/>
            <person name="Kijpornyongpan T."/>
            <person name="Phillips-Mora W."/>
        </authorList>
    </citation>
    <scope>NUCLEOTIDE SEQUENCE [LARGE SCALE GENOMIC DNA]</scope>
    <source>
        <strain evidence="2 3">MCA 2952</strain>
    </source>
</reference>
<organism evidence="2 3">
    <name type="scientific">Moniliophthora roreri</name>
    <name type="common">Frosty pod rot fungus</name>
    <name type="synonym">Monilia roreri</name>
    <dbReference type="NCBI Taxonomy" id="221103"/>
    <lineage>
        <taxon>Eukaryota</taxon>
        <taxon>Fungi</taxon>
        <taxon>Dikarya</taxon>
        <taxon>Basidiomycota</taxon>
        <taxon>Agaricomycotina</taxon>
        <taxon>Agaricomycetes</taxon>
        <taxon>Agaricomycetidae</taxon>
        <taxon>Agaricales</taxon>
        <taxon>Marasmiineae</taxon>
        <taxon>Marasmiaceae</taxon>
        <taxon>Moniliophthora</taxon>
    </lineage>
</organism>
<dbReference type="Proteomes" id="UP000054988">
    <property type="component" value="Unassembled WGS sequence"/>
</dbReference>
<accession>A0A0W0FD12</accession>
<evidence type="ECO:0000313" key="3">
    <source>
        <dbReference type="Proteomes" id="UP000054988"/>
    </source>
</evidence>
<feature type="chain" id="PRO_5006901660" evidence="1">
    <location>
        <begin position="19"/>
        <end position="182"/>
    </location>
</feature>
<dbReference type="EMBL" id="LATX01002116">
    <property type="protein sequence ID" value="KTB34165.1"/>
    <property type="molecule type" value="Genomic_DNA"/>
</dbReference>
<sequence length="182" mass="19991">MVSLTSVLLLSLAALAHAKSYSATWDSLENPVKIFSGALYLPGLPSDLSTTVTFELEAHDNKHSLHIQCQVEGDRWFCGSDGDGILIEPYNGLALAYPKRDEKTKDGKQTKGTKANLYRVSLEVETTDSNLGVVALTDIKMETKGGNMDWCKDVKYSRDAKYKTGKIEVKGNDCVVDHVYLG</sequence>